<keyword evidence="1" id="KW-0813">Transport</keyword>
<dbReference type="InterPro" id="IPR013012">
    <property type="entry name" value="PTS_EIIB_3"/>
</dbReference>
<feature type="domain" description="PTS EIIB type-3" evidence="9">
    <location>
        <begin position="1"/>
        <end position="105"/>
    </location>
</feature>
<feature type="compositionally biased region" description="Basic and acidic residues" evidence="8">
    <location>
        <begin position="116"/>
        <end position="129"/>
    </location>
</feature>
<keyword evidence="5" id="KW-0598">Phosphotransferase system</keyword>
<keyword evidence="11" id="KW-1185">Reference proteome</keyword>
<evidence type="ECO:0000256" key="6">
    <source>
        <dbReference type="ARBA" id="ARBA00022777"/>
    </source>
</evidence>
<evidence type="ECO:0000256" key="2">
    <source>
        <dbReference type="ARBA" id="ARBA00022553"/>
    </source>
</evidence>
<evidence type="ECO:0000259" key="9">
    <source>
        <dbReference type="PROSITE" id="PS51100"/>
    </source>
</evidence>
<name>A0ABP6RJ30_9MICC</name>
<evidence type="ECO:0000256" key="3">
    <source>
        <dbReference type="ARBA" id="ARBA00022597"/>
    </source>
</evidence>
<reference evidence="11" key="1">
    <citation type="journal article" date="2019" name="Int. J. Syst. Evol. Microbiol.">
        <title>The Global Catalogue of Microorganisms (GCM) 10K type strain sequencing project: providing services to taxonomists for standard genome sequencing and annotation.</title>
        <authorList>
            <consortium name="The Broad Institute Genomics Platform"/>
            <consortium name="The Broad Institute Genome Sequencing Center for Infectious Disease"/>
            <person name="Wu L."/>
            <person name="Ma J."/>
        </authorList>
    </citation>
    <scope>NUCLEOTIDE SEQUENCE [LARGE SCALE GENOMIC DNA]</scope>
    <source>
        <strain evidence="11">JCM 11483</strain>
    </source>
</reference>
<evidence type="ECO:0000256" key="5">
    <source>
        <dbReference type="ARBA" id="ARBA00022683"/>
    </source>
</evidence>
<evidence type="ECO:0000256" key="4">
    <source>
        <dbReference type="ARBA" id="ARBA00022679"/>
    </source>
</evidence>
<dbReference type="Proteomes" id="UP001501736">
    <property type="component" value="Unassembled WGS sequence"/>
</dbReference>
<proteinExistence type="predicted"/>
<dbReference type="PROSITE" id="PS51100">
    <property type="entry name" value="PTS_EIIB_TYPE_3"/>
    <property type="match status" value="1"/>
</dbReference>
<dbReference type="InterPro" id="IPR051819">
    <property type="entry name" value="PTS_sugar-specific_EIIB"/>
</dbReference>
<evidence type="ECO:0000313" key="11">
    <source>
        <dbReference type="Proteomes" id="UP001501736"/>
    </source>
</evidence>
<comment type="caution">
    <text evidence="10">The sequence shown here is derived from an EMBL/GenBank/DDBJ whole genome shotgun (WGS) entry which is preliminary data.</text>
</comment>
<evidence type="ECO:0000256" key="8">
    <source>
        <dbReference type="SAM" id="MobiDB-lite"/>
    </source>
</evidence>
<feature type="modified residue" description="Phosphocysteine; by EIIA" evidence="7">
    <location>
        <position position="7"/>
    </location>
</feature>
<dbReference type="Pfam" id="PF02302">
    <property type="entry name" value="PTS_IIB"/>
    <property type="match status" value="1"/>
</dbReference>
<dbReference type="PANTHER" id="PTHR34581">
    <property type="entry name" value="PTS SYSTEM N,N'-DIACETYLCHITOBIOSE-SPECIFIC EIIB COMPONENT"/>
    <property type="match status" value="1"/>
</dbReference>
<keyword evidence="3" id="KW-0762">Sugar transport</keyword>
<evidence type="ECO:0000256" key="7">
    <source>
        <dbReference type="PROSITE-ProRule" id="PRU00423"/>
    </source>
</evidence>
<accession>A0ABP6RJ30</accession>
<feature type="region of interest" description="Disordered" evidence="8">
    <location>
        <begin position="103"/>
        <end position="129"/>
    </location>
</feature>
<dbReference type="EMBL" id="BAAAYG010000005">
    <property type="protein sequence ID" value="GAA3284034.1"/>
    <property type="molecule type" value="Genomic_DNA"/>
</dbReference>
<dbReference type="SUPFAM" id="SSF52794">
    <property type="entry name" value="PTS system IIB component-like"/>
    <property type="match status" value="1"/>
</dbReference>
<organism evidence="10 11">
    <name type="scientific">Nesterenkonia halobia</name>
    <dbReference type="NCBI Taxonomy" id="37922"/>
    <lineage>
        <taxon>Bacteria</taxon>
        <taxon>Bacillati</taxon>
        <taxon>Actinomycetota</taxon>
        <taxon>Actinomycetes</taxon>
        <taxon>Micrococcales</taxon>
        <taxon>Micrococcaceae</taxon>
        <taxon>Nesterenkonia</taxon>
    </lineage>
</organism>
<dbReference type="InterPro" id="IPR003501">
    <property type="entry name" value="PTS_EIIB_2/3"/>
</dbReference>
<dbReference type="Gene3D" id="3.40.50.2300">
    <property type="match status" value="1"/>
</dbReference>
<keyword evidence="4" id="KW-0808">Transferase</keyword>
<protein>
    <recommendedName>
        <fullName evidence="9">PTS EIIB type-3 domain-containing protein</fullName>
    </recommendedName>
</protein>
<evidence type="ECO:0000256" key="1">
    <source>
        <dbReference type="ARBA" id="ARBA00022448"/>
    </source>
</evidence>
<keyword evidence="2" id="KW-0597">Phosphoprotein</keyword>
<sequence>MEILVVCGAGASSTFVAQRIRRGAEAEGLDLRASAGTEAMLPGAVDAVDVVLLGPQLAARAPEIRRRAALVGAAAAVLPEHVFRDPDGTAALDLARRELAAVRAGADAADTSDTADTAHADHSAQEDSP</sequence>
<feature type="compositionally biased region" description="Low complexity" evidence="8">
    <location>
        <begin position="103"/>
        <end position="115"/>
    </location>
</feature>
<dbReference type="InterPro" id="IPR036095">
    <property type="entry name" value="PTS_EIIB-like_sf"/>
</dbReference>
<gene>
    <name evidence="10" type="ORF">GCM10020260_13750</name>
</gene>
<dbReference type="PANTHER" id="PTHR34581:SF2">
    <property type="entry name" value="PTS SYSTEM N,N'-DIACETYLCHITOBIOSE-SPECIFIC EIIB COMPONENT"/>
    <property type="match status" value="1"/>
</dbReference>
<keyword evidence="6" id="KW-0418">Kinase</keyword>
<dbReference type="RefSeq" id="WP_344719609.1">
    <property type="nucleotide sequence ID" value="NZ_BAAAYG010000005.1"/>
</dbReference>
<evidence type="ECO:0000313" key="10">
    <source>
        <dbReference type="EMBL" id="GAA3284034.1"/>
    </source>
</evidence>